<organism evidence="2 3">
    <name type="scientific">Streptomyces zagrosensis</name>
    <dbReference type="NCBI Taxonomy" id="1042984"/>
    <lineage>
        <taxon>Bacteria</taxon>
        <taxon>Bacillati</taxon>
        <taxon>Actinomycetota</taxon>
        <taxon>Actinomycetes</taxon>
        <taxon>Kitasatosporales</taxon>
        <taxon>Streptomycetaceae</taxon>
        <taxon>Streptomyces</taxon>
    </lineage>
</organism>
<dbReference type="RefSeq" id="WP_184570338.1">
    <property type="nucleotide sequence ID" value="NZ_JACHJL010000003.1"/>
</dbReference>
<evidence type="ECO:0000256" key="1">
    <source>
        <dbReference type="SAM" id="MobiDB-lite"/>
    </source>
</evidence>
<dbReference type="EMBL" id="JACHJL010000003">
    <property type="protein sequence ID" value="MBB5934666.1"/>
    <property type="molecule type" value="Genomic_DNA"/>
</dbReference>
<keyword evidence="3" id="KW-1185">Reference proteome</keyword>
<comment type="caution">
    <text evidence="2">The sequence shown here is derived from an EMBL/GenBank/DDBJ whole genome shotgun (WGS) entry which is preliminary data.</text>
</comment>
<evidence type="ECO:0000313" key="2">
    <source>
        <dbReference type="EMBL" id="MBB5934666.1"/>
    </source>
</evidence>
<reference evidence="2 3" key="1">
    <citation type="submission" date="2020-08" db="EMBL/GenBank/DDBJ databases">
        <title>Genomic Encyclopedia of Type Strains, Phase III (KMG-III): the genomes of soil and plant-associated and newly described type strains.</title>
        <authorList>
            <person name="Whitman W."/>
        </authorList>
    </citation>
    <scope>NUCLEOTIDE SEQUENCE [LARGE SCALE GENOMIC DNA]</scope>
    <source>
        <strain evidence="2 3">CECT 8305</strain>
    </source>
</reference>
<accession>A0A7W9UXT8</accession>
<protein>
    <submittedName>
        <fullName evidence="2">Uncharacterized protein</fullName>
    </submittedName>
</protein>
<feature type="compositionally biased region" description="Gly residues" evidence="1">
    <location>
        <begin position="168"/>
        <end position="177"/>
    </location>
</feature>
<sequence length="177" mass="18796">MPNQVWVHLLVWHPADPSNPLDVSQSWPRVLQVVKDGAIGPPGVTLQPGEAIPYAVGRVATALGLQSPEPPRLLAVDQQPAEHGLLEQVAMVFDGGWLAVDPPPRGNCGRSHTVWTPMHEVGRVALVHAFRGLRAGGCTSTVLWRGDMPTGRGGRTRPHPRSAPSPGWGLGPGPGQV</sequence>
<name>A0A7W9UXT8_9ACTN</name>
<feature type="region of interest" description="Disordered" evidence="1">
    <location>
        <begin position="144"/>
        <end position="177"/>
    </location>
</feature>
<evidence type="ECO:0000313" key="3">
    <source>
        <dbReference type="Proteomes" id="UP000588098"/>
    </source>
</evidence>
<gene>
    <name evidence="2" type="ORF">FHS42_001713</name>
</gene>
<dbReference type="Proteomes" id="UP000588098">
    <property type="component" value="Unassembled WGS sequence"/>
</dbReference>
<proteinExistence type="predicted"/>
<dbReference type="AlphaFoldDB" id="A0A7W9UXT8"/>